<dbReference type="InterPro" id="IPR029063">
    <property type="entry name" value="SAM-dependent_MTases_sf"/>
</dbReference>
<dbReference type="Gene3D" id="3.40.50.150">
    <property type="entry name" value="Vaccinia Virus protein VP39"/>
    <property type="match status" value="1"/>
</dbReference>
<dbReference type="CDD" id="cd02440">
    <property type="entry name" value="AdoMet_MTases"/>
    <property type="match status" value="1"/>
</dbReference>
<dbReference type="PANTHER" id="PTHR43317">
    <property type="entry name" value="THERMOSPERMINE SYNTHASE ACAULIS5"/>
    <property type="match status" value="1"/>
</dbReference>
<dbReference type="EMBL" id="JAGIOI010000001">
    <property type="protein sequence ID" value="MBP2414092.1"/>
    <property type="molecule type" value="Genomic_DNA"/>
</dbReference>
<evidence type="ECO:0000256" key="1">
    <source>
        <dbReference type="ARBA" id="ARBA00023115"/>
    </source>
</evidence>
<keyword evidence="1" id="KW-0620">Polyamine biosynthesis</keyword>
<dbReference type="NCBIfam" id="NF037959">
    <property type="entry name" value="MFS_SpdSyn"/>
    <property type="match status" value="1"/>
</dbReference>
<proteinExistence type="predicted"/>
<dbReference type="SUPFAM" id="SSF53335">
    <property type="entry name" value="S-adenosyl-L-methionine-dependent methyltransferases"/>
    <property type="match status" value="1"/>
</dbReference>
<gene>
    <name evidence="2" type="ORF">JOF48_002891</name>
</gene>
<dbReference type="RefSeq" id="WP_209681796.1">
    <property type="nucleotide sequence ID" value="NZ_JAGIOI010000001.1"/>
</dbReference>
<evidence type="ECO:0000313" key="3">
    <source>
        <dbReference type="Proteomes" id="UP000711614"/>
    </source>
</evidence>
<dbReference type="PANTHER" id="PTHR43317:SF1">
    <property type="entry name" value="THERMOSPERMINE SYNTHASE ACAULIS5"/>
    <property type="match status" value="1"/>
</dbReference>
<organism evidence="2 3">
    <name type="scientific">Arthrobacter stackebrandtii</name>
    <dbReference type="NCBI Taxonomy" id="272161"/>
    <lineage>
        <taxon>Bacteria</taxon>
        <taxon>Bacillati</taxon>
        <taxon>Actinomycetota</taxon>
        <taxon>Actinomycetes</taxon>
        <taxon>Micrococcales</taxon>
        <taxon>Micrococcaceae</taxon>
        <taxon>Arthrobacter</taxon>
    </lineage>
</organism>
<keyword evidence="3" id="KW-1185">Reference proteome</keyword>
<accession>A0ABS4YZ77</accession>
<comment type="caution">
    <text evidence="2">The sequence shown here is derived from an EMBL/GenBank/DDBJ whole genome shotgun (WGS) entry which is preliminary data.</text>
</comment>
<evidence type="ECO:0000313" key="2">
    <source>
        <dbReference type="EMBL" id="MBP2414092.1"/>
    </source>
</evidence>
<reference evidence="2 3" key="1">
    <citation type="submission" date="2021-03" db="EMBL/GenBank/DDBJ databases">
        <title>Sequencing the genomes of 1000 actinobacteria strains.</title>
        <authorList>
            <person name="Klenk H.-P."/>
        </authorList>
    </citation>
    <scope>NUCLEOTIDE SEQUENCE [LARGE SCALE GENOMIC DNA]</scope>
    <source>
        <strain evidence="2 3">DSM 16005</strain>
    </source>
</reference>
<dbReference type="Proteomes" id="UP000711614">
    <property type="component" value="Unassembled WGS sequence"/>
</dbReference>
<name>A0ABS4YZ77_9MICC</name>
<sequence>MAVRSRYLRTSGVHATIEPDPWHANAFVLSIDNAEQSHVNLAEPQEVFYEYLRRIANAIDLLKPAGEPVTALHLGAGALTLARYIQATRPGSVQHAVELERELLDFVLEQLPLPAGTDLTSHVGDAREELAALPDGLKFDVVILDIFSGPEAPAHLACADFYREAAAVLAPGGILAVNVGDEPGFTLVTSQTKALQEAMDSVAAYGTSMLFSRRYPGNIILMGKNTPWPEGWAQSLVAAGPHPATVLTGVELDDLTG</sequence>
<protein>
    <submittedName>
        <fullName evidence="2">Spermidine synthase</fullName>
    </submittedName>
</protein>